<accession>A0A1E7L7Q5</accession>
<feature type="compositionally biased region" description="Low complexity" evidence="1">
    <location>
        <begin position="44"/>
        <end position="58"/>
    </location>
</feature>
<dbReference type="EMBL" id="LJGW01000156">
    <property type="protein sequence ID" value="OEV12200.1"/>
    <property type="molecule type" value="Genomic_DNA"/>
</dbReference>
<comment type="caution">
    <text evidence="2">The sequence shown here is derived from an EMBL/GenBank/DDBJ whole genome shotgun (WGS) entry which is preliminary data.</text>
</comment>
<organism evidence="2 3">
    <name type="scientific">Streptomyces nanshensis</name>
    <dbReference type="NCBI Taxonomy" id="518642"/>
    <lineage>
        <taxon>Bacteria</taxon>
        <taxon>Bacillati</taxon>
        <taxon>Actinomycetota</taxon>
        <taxon>Actinomycetes</taxon>
        <taxon>Kitasatosporales</taxon>
        <taxon>Streptomycetaceae</taxon>
        <taxon>Streptomyces</taxon>
    </lineage>
</organism>
<keyword evidence="3" id="KW-1185">Reference proteome</keyword>
<dbReference type="AlphaFoldDB" id="A0A1E7L7Q5"/>
<evidence type="ECO:0000313" key="2">
    <source>
        <dbReference type="EMBL" id="OEV12200.1"/>
    </source>
</evidence>
<dbReference type="SUPFAM" id="SSF51905">
    <property type="entry name" value="FAD/NAD(P)-binding domain"/>
    <property type="match status" value="1"/>
</dbReference>
<reference evidence="2 3" key="1">
    <citation type="journal article" date="2016" name="Front. Microbiol.">
        <title>Comparative Genomics Analysis of Streptomyces Species Reveals Their Adaptation to the Marine Environment and Their Diversity at the Genomic Level.</title>
        <authorList>
            <person name="Tian X."/>
            <person name="Zhang Z."/>
            <person name="Yang T."/>
            <person name="Chen M."/>
            <person name="Li J."/>
            <person name="Chen F."/>
            <person name="Yang J."/>
            <person name="Li W."/>
            <person name="Zhang B."/>
            <person name="Zhang Z."/>
            <person name="Wu J."/>
            <person name="Zhang C."/>
            <person name="Long L."/>
            <person name="Xiao J."/>
        </authorList>
    </citation>
    <scope>NUCLEOTIDE SEQUENCE [LARGE SCALE GENOMIC DNA]</scope>
    <source>
        <strain evidence="2 3">SCSIO 10429</strain>
    </source>
</reference>
<name>A0A1E7L7Q5_9ACTN</name>
<proteinExistence type="predicted"/>
<dbReference type="InterPro" id="IPR036188">
    <property type="entry name" value="FAD/NAD-bd_sf"/>
</dbReference>
<evidence type="ECO:0000313" key="3">
    <source>
        <dbReference type="Proteomes" id="UP000176005"/>
    </source>
</evidence>
<feature type="non-terminal residue" evidence="2">
    <location>
        <position position="406"/>
    </location>
</feature>
<feature type="region of interest" description="Disordered" evidence="1">
    <location>
        <begin position="44"/>
        <end position="68"/>
    </location>
</feature>
<sequence>MSGRARRACAERDADVVVVGAGAAGLSLAWRLAGAPRTANAAPAADTAPAASTGAAPPSVVLVEPPPGPVRSPDRTWCFWEEGPGDFDDLVTASWRRFAVTGADGRTTFRDPGARTYGMTYKMLRSTDFTRELGARLDSSTGVRRVSGTVGSVRDVPGEVPGGEVGGVDARGRPFRLTGRWVFDSRPPLRLPPARTTLFQHFHGWFVRTGRPCFDPSVAQLMDFRTPQPRRGLAFVYLLPLAADRALVEYTVFSSAPLPTRAYEAALRRYAEETRALAGGFSVTGTEHGVIPMTDGVFPRRAGASVFRIGAAAGAVRPSTGYAFTAIQRQAAAAAADCRAGRTPLPPRAHAWRHRTMDAVLLRALAAGRVDGAAFLTGLFRQHPADRVLRFLEGRSTPAAEWAIGL</sequence>
<dbReference type="RefSeq" id="WP_070016309.1">
    <property type="nucleotide sequence ID" value="NZ_LJGW01000156.1"/>
</dbReference>
<dbReference type="Pfam" id="PF05834">
    <property type="entry name" value="Lycopene_cycl"/>
    <property type="match status" value="1"/>
</dbReference>
<dbReference type="Proteomes" id="UP000176005">
    <property type="component" value="Unassembled WGS sequence"/>
</dbReference>
<evidence type="ECO:0000256" key="1">
    <source>
        <dbReference type="SAM" id="MobiDB-lite"/>
    </source>
</evidence>
<gene>
    <name evidence="2" type="ORF">AN218_09390</name>
</gene>
<protein>
    <submittedName>
        <fullName evidence="2">Lycopene cyclase</fullName>
    </submittedName>
</protein>